<feature type="compositionally biased region" description="Polar residues" evidence="1">
    <location>
        <begin position="47"/>
        <end position="61"/>
    </location>
</feature>
<evidence type="ECO:0000313" key="3">
    <source>
        <dbReference type="Proteomes" id="UP000250266"/>
    </source>
</evidence>
<dbReference type="PANTHER" id="PTHR42085:SF1">
    <property type="entry name" value="F-BOX DOMAIN-CONTAINING PROTEIN"/>
    <property type="match status" value="1"/>
</dbReference>
<evidence type="ECO:0000313" key="2">
    <source>
        <dbReference type="EMBL" id="OCK82654.1"/>
    </source>
</evidence>
<evidence type="ECO:0000256" key="1">
    <source>
        <dbReference type="SAM" id="MobiDB-lite"/>
    </source>
</evidence>
<feature type="region of interest" description="Disordered" evidence="1">
    <location>
        <begin position="1"/>
        <end position="68"/>
    </location>
</feature>
<dbReference type="Proteomes" id="UP000250266">
    <property type="component" value="Unassembled WGS sequence"/>
</dbReference>
<dbReference type="EMBL" id="KV744882">
    <property type="protein sequence ID" value="OCK82654.1"/>
    <property type="molecule type" value="Genomic_DNA"/>
</dbReference>
<name>A0A8E2JHY8_9PEZI</name>
<keyword evidence="3" id="KW-1185">Reference proteome</keyword>
<organism evidence="2 3">
    <name type="scientific">Lepidopterella palustris CBS 459.81</name>
    <dbReference type="NCBI Taxonomy" id="1314670"/>
    <lineage>
        <taxon>Eukaryota</taxon>
        <taxon>Fungi</taxon>
        <taxon>Dikarya</taxon>
        <taxon>Ascomycota</taxon>
        <taxon>Pezizomycotina</taxon>
        <taxon>Dothideomycetes</taxon>
        <taxon>Pleosporomycetidae</taxon>
        <taxon>Mytilinidiales</taxon>
        <taxon>Argynnaceae</taxon>
        <taxon>Lepidopterella</taxon>
    </lineage>
</organism>
<proteinExistence type="predicted"/>
<dbReference type="AlphaFoldDB" id="A0A8E2JHY8"/>
<protein>
    <submittedName>
        <fullName evidence="2">Uncharacterized protein</fullName>
    </submittedName>
</protein>
<reference evidence="2 3" key="1">
    <citation type="journal article" date="2016" name="Nat. Commun.">
        <title>Ectomycorrhizal ecology is imprinted in the genome of the dominant symbiotic fungus Cenococcum geophilum.</title>
        <authorList>
            <consortium name="DOE Joint Genome Institute"/>
            <person name="Peter M."/>
            <person name="Kohler A."/>
            <person name="Ohm R.A."/>
            <person name="Kuo A."/>
            <person name="Krutzmann J."/>
            <person name="Morin E."/>
            <person name="Arend M."/>
            <person name="Barry K.W."/>
            <person name="Binder M."/>
            <person name="Choi C."/>
            <person name="Clum A."/>
            <person name="Copeland A."/>
            <person name="Grisel N."/>
            <person name="Haridas S."/>
            <person name="Kipfer T."/>
            <person name="LaButti K."/>
            <person name="Lindquist E."/>
            <person name="Lipzen A."/>
            <person name="Maire R."/>
            <person name="Meier B."/>
            <person name="Mihaltcheva S."/>
            <person name="Molinier V."/>
            <person name="Murat C."/>
            <person name="Poggeler S."/>
            <person name="Quandt C.A."/>
            <person name="Sperisen C."/>
            <person name="Tritt A."/>
            <person name="Tisserant E."/>
            <person name="Crous P.W."/>
            <person name="Henrissat B."/>
            <person name="Nehls U."/>
            <person name="Egli S."/>
            <person name="Spatafora J.W."/>
            <person name="Grigoriev I.V."/>
            <person name="Martin F.M."/>
        </authorList>
    </citation>
    <scope>NUCLEOTIDE SEQUENCE [LARGE SCALE GENOMIC DNA]</scope>
    <source>
        <strain evidence="2 3">CBS 459.81</strain>
    </source>
</reference>
<dbReference type="PANTHER" id="PTHR42085">
    <property type="entry name" value="F-BOX DOMAIN-CONTAINING PROTEIN"/>
    <property type="match status" value="1"/>
</dbReference>
<gene>
    <name evidence="2" type="ORF">K432DRAFT_380266</name>
</gene>
<dbReference type="InterPro" id="IPR038883">
    <property type="entry name" value="AN11006-like"/>
</dbReference>
<dbReference type="OrthoDB" id="62952at2759"/>
<accession>A0A8E2JHY8</accession>
<sequence>MAATHSQTRAGRDLSSARKHKKAKLSTPKSKTVLKKVISPQRRKNITSKQSQAKESQSVESQARESLETTAPTAAPIFTFMDLSGELRNQIYREALLSVDPIKVGQPRSCNPVHRGGLPSLLRVSSQIRKEAISIYYGENTFNFSDESVNNLTPSKRLCSAVRFRNWCEAMGVENIKWIKALNLTLIHCPSCIIHRLRWSWHYECDIFPFVDFAVKHPNCKIQLCEPQTHRGCGCGRHIIESPTIEKADFADMVKILNEPAWIQELESGNIVKILMHFRRYGERYEVSTVVYSRQASIRTSRENGWQALCDRLSLPYAFNLKPESVRGGMRFMMEVEKRQEPERGTEAMEVD</sequence>